<dbReference type="EMBL" id="LMYN01000075">
    <property type="protein sequence ID" value="KSA00753.1"/>
    <property type="molecule type" value="Genomic_DNA"/>
</dbReference>
<organism evidence="1 2">
    <name type="scientific">Debaryomyces fabryi</name>
    <dbReference type="NCBI Taxonomy" id="58627"/>
    <lineage>
        <taxon>Eukaryota</taxon>
        <taxon>Fungi</taxon>
        <taxon>Dikarya</taxon>
        <taxon>Ascomycota</taxon>
        <taxon>Saccharomycotina</taxon>
        <taxon>Pichiomycetes</taxon>
        <taxon>Debaryomycetaceae</taxon>
        <taxon>Debaryomyces</taxon>
    </lineage>
</organism>
<evidence type="ECO:0000313" key="1">
    <source>
        <dbReference type="EMBL" id="KSA00753.1"/>
    </source>
</evidence>
<dbReference type="OrthoDB" id="4014704at2759"/>
<reference evidence="1 2" key="1">
    <citation type="submission" date="2015-11" db="EMBL/GenBank/DDBJ databases">
        <title>The genome of Debaryomyces fabryi.</title>
        <authorList>
            <person name="Tafer H."/>
            <person name="Lopandic K."/>
        </authorList>
    </citation>
    <scope>NUCLEOTIDE SEQUENCE [LARGE SCALE GENOMIC DNA]</scope>
    <source>
        <strain evidence="1 2">CBS 789</strain>
    </source>
</reference>
<protein>
    <submittedName>
        <fullName evidence="1">Uncharacterized protein</fullName>
    </submittedName>
</protein>
<name>A0A0V1PWY3_9ASCO</name>
<dbReference type="GeneID" id="26840473"/>
<dbReference type="RefSeq" id="XP_015466855.1">
    <property type="nucleotide sequence ID" value="XM_015612293.1"/>
</dbReference>
<dbReference type="Proteomes" id="UP000054251">
    <property type="component" value="Unassembled WGS sequence"/>
</dbReference>
<dbReference type="AlphaFoldDB" id="A0A0V1PWY3"/>
<gene>
    <name evidence="1" type="ORF">AC631_03464</name>
</gene>
<proteinExistence type="predicted"/>
<accession>A0A0V1PWY3</accession>
<comment type="caution">
    <text evidence="1">The sequence shown here is derived from an EMBL/GenBank/DDBJ whole genome shotgun (WGS) entry which is preliminary data.</text>
</comment>
<evidence type="ECO:0000313" key="2">
    <source>
        <dbReference type="Proteomes" id="UP000054251"/>
    </source>
</evidence>
<keyword evidence="2" id="KW-1185">Reference proteome</keyword>
<sequence length="348" mass="40855">MVYTIRPLILKDDSVSLFNFFNLKKSFKHGSKCMKYIGSQRSIRDNTRALNIVTSSSLFYKKYKQQEGVPASEFAEPFKLTKFDLLLHLYLPQFRILHTLNIRGRHIKLLLYFCFLPESLKSLSLFIDYKEPCFNNYQELNSILQAIESKNTNTALENFQVYSDNPIMQTRIHSNFYLVKGKPIITYREYFSTQVVSKYEKYNFKRKKDLVVFGLIMYKLLDKFRKSLKSIELEKVDFSLIFNSSVVNSALHKTIYNFHFPTLRLLVVDNISSLKLNTWIKAFQEGNSSFRNDKPLFIVMHDELSGYLHTKTVGSHYGSQGAIHQRWLHSKDALKTMRNIRLELGINL</sequence>